<proteinExistence type="predicted"/>
<organism evidence="2 3">
    <name type="scientific">Actinocorallia longicatena</name>
    <dbReference type="NCBI Taxonomy" id="111803"/>
    <lineage>
        <taxon>Bacteria</taxon>
        <taxon>Bacillati</taxon>
        <taxon>Actinomycetota</taxon>
        <taxon>Actinomycetes</taxon>
        <taxon>Streptosporangiales</taxon>
        <taxon>Thermomonosporaceae</taxon>
        <taxon>Actinocorallia</taxon>
    </lineage>
</organism>
<accession>A0ABP6QP12</accession>
<feature type="region of interest" description="Disordered" evidence="1">
    <location>
        <begin position="1"/>
        <end position="55"/>
    </location>
</feature>
<sequence>MRENREVPALEKGKKHGRKGALKGTDQRYTAAARTLGHRNARQMPTRQMNNRGGR</sequence>
<keyword evidence="3" id="KW-1185">Reference proteome</keyword>
<name>A0ABP6QP12_9ACTN</name>
<comment type="caution">
    <text evidence="2">The sequence shown here is derived from an EMBL/GenBank/DDBJ whole genome shotgun (WGS) entry which is preliminary data.</text>
</comment>
<feature type="compositionally biased region" description="Polar residues" evidence="1">
    <location>
        <begin position="43"/>
        <end position="55"/>
    </location>
</feature>
<dbReference type="RefSeq" id="WP_344837495.1">
    <property type="nucleotide sequence ID" value="NZ_BAAAUV010000031.1"/>
</dbReference>
<dbReference type="EMBL" id="BAAAUV010000031">
    <property type="protein sequence ID" value="GAA3236908.1"/>
    <property type="molecule type" value="Genomic_DNA"/>
</dbReference>
<gene>
    <name evidence="2" type="ORF">GCM10010468_71390</name>
</gene>
<protein>
    <submittedName>
        <fullName evidence="2">Uncharacterized protein</fullName>
    </submittedName>
</protein>
<evidence type="ECO:0000256" key="1">
    <source>
        <dbReference type="SAM" id="MobiDB-lite"/>
    </source>
</evidence>
<evidence type="ECO:0000313" key="3">
    <source>
        <dbReference type="Proteomes" id="UP001501237"/>
    </source>
</evidence>
<feature type="compositionally biased region" description="Basic and acidic residues" evidence="1">
    <location>
        <begin position="1"/>
        <end position="12"/>
    </location>
</feature>
<dbReference type="Proteomes" id="UP001501237">
    <property type="component" value="Unassembled WGS sequence"/>
</dbReference>
<evidence type="ECO:0000313" key="2">
    <source>
        <dbReference type="EMBL" id="GAA3236908.1"/>
    </source>
</evidence>
<reference evidence="3" key="1">
    <citation type="journal article" date="2019" name="Int. J. Syst. Evol. Microbiol.">
        <title>The Global Catalogue of Microorganisms (GCM) 10K type strain sequencing project: providing services to taxonomists for standard genome sequencing and annotation.</title>
        <authorList>
            <consortium name="The Broad Institute Genomics Platform"/>
            <consortium name="The Broad Institute Genome Sequencing Center for Infectious Disease"/>
            <person name="Wu L."/>
            <person name="Ma J."/>
        </authorList>
    </citation>
    <scope>NUCLEOTIDE SEQUENCE [LARGE SCALE GENOMIC DNA]</scope>
    <source>
        <strain evidence="3">JCM 9377</strain>
    </source>
</reference>